<evidence type="ECO:0008006" key="3">
    <source>
        <dbReference type="Google" id="ProtNLM"/>
    </source>
</evidence>
<organism evidence="1 2">
    <name type="scientific">Nocardia pseudobrasiliensis</name>
    <dbReference type="NCBI Taxonomy" id="45979"/>
    <lineage>
        <taxon>Bacteria</taxon>
        <taxon>Bacillati</taxon>
        <taxon>Actinomycetota</taxon>
        <taxon>Actinomycetes</taxon>
        <taxon>Mycobacteriales</taxon>
        <taxon>Nocardiaceae</taxon>
        <taxon>Nocardia</taxon>
    </lineage>
</organism>
<gene>
    <name evidence="1" type="ORF">DFR76_11661</name>
</gene>
<proteinExistence type="predicted"/>
<accession>A0A370HP69</accession>
<dbReference type="Proteomes" id="UP000254869">
    <property type="component" value="Unassembled WGS sequence"/>
</dbReference>
<evidence type="ECO:0000313" key="2">
    <source>
        <dbReference type="Proteomes" id="UP000254869"/>
    </source>
</evidence>
<dbReference type="STRING" id="1210086.GCA_001613105_06266"/>
<dbReference type="EMBL" id="QQBC01000016">
    <property type="protein sequence ID" value="RDI60329.1"/>
    <property type="molecule type" value="Genomic_DNA"/>
</dbReference>
<evidence type="ECO:0000313" key="1">
    <source>
        <dbReference type="EMBL" id="RDI60329.1"/>
    </source>
</evidence>
<comment type="caution">
    <text evidence="1">The sequence shown here is derived from an EMBL/GenBank/DDBJ whole genome shotgun (WGS) entry which is preliminary data.</text>
</comment>
<keyword evidence="2" id="KW-1185">Reference proteome</keyword>
<reference evidence="1 2" key="1">
    <citation type="submission" date="2018-07" db="EMBL/GenBank/DDBJ databases">
        <title>Genomic Encyclopedia of Type Strains, Phase IV (KMG-IV): sequencing the most valuable type-strain genomes for metagenomic binning, comparative biology and taxonomic classification.</title>
        <authorList>
            <person name="Goeker M."/>
        </authorList>
    </citation>
    <scope>NUCLEOTIDE SEQUENCE [LARGE SCALE GENOMIC DNA]</scope>
    <source>
        <strain evidence="1 2">DSM 44290</strain>
    </source>
</reference>
<dbReference type="AlphaFoldDB" id="A0A370HP69"/>
<name>A0A370HP69_9NOCA</name>
<sequence>MCTCMFLLDEKAGRFIAAESREHSPYRPHGFDAARKLGLHPRYSYGPHWHDNSGLAERARTIPAPDRAALADVFGGIDAEGGAWLAFNSRTGVYCKLFESDYGTVDSITHELPIACAVHESSRAAADFAAEILGRDDAAVPPSRMLIADGREMFVLARDEAGAVTTTPLAAGAPHVLSTAGDGLAERLAQRATTVPAPTGELYSWGPWLSAYTDPGADGPEYHDKAWTAFSTSAVQPPFVTAGDDLHRNASLFPPANPENVAWTKSVTIYSTGPGGVELFAYNERQLFPDQPVPSEVTRMGFPAAPDDFFVALAHAEQMRGR</sequence>
<protein>
    <recommendedName>
        <fullName evidence="3">Transport and Golgi organization protein 2</fullName>
    </recommendedName>
</protein>